<dbReference type="EMBL" id="MTSD02000007">
    <property type="protein sequence ID" value="OOV86355.1"/>
    <property type="molecule type" value="Genomic_DNA"/>
</dbReference>
<keyword evidence="8" id="KW-1185">Reference proteome</keyword>
<dbReference type="GO" id="GO:0106008">
    <property type="term" value="F:2-oxoglutaramate amidase activity"/>
    <property type="evidence" value="ECO:0007669"/>
    <property type="project" value="TreeGrafter"/>
</dbReference>
<evidence type="ECO:0000313" key="7">
    <source>
        <dbReference type="EMBL" id="OOV86355.1"/>
    </source>
</evidence>
<dbReference type="GO" id="GO:0050152">
    <property type="term" value="F:omega-amidase activity"/>
    <property type="evidence" value="ECO:0007669"/>
    <property type="project" value="UniProtKB-EC"/>
</dbReference>
<evidence type="ECO:0000256" key="5">
    <source>
        <dbReference type="ARBA" id="ARBA00072139"/>
    </source>
</evidence>
<dbReference type="PANTHER" id="PTHR47799:SF1">
    <property type="entry name" value="OMEGA-AMIDASE YAFV"/>
    <property type="match status" value="1"/>
</dbReference>
<evidence type="ECO:0000256" key="3">
    <source>
        <dbReference type="ARBA" id="ARBA00039118"/>
    </source>
</evidence>
<evidence type="ECO:0000256" key="4">
    <source>
        <dbReference type="ARBA" id="ARBA00052904"/>
    </source>
</evidence>
<dbReference type="EC" id="3.5.1.3" evidence="3"/>
<protein>
    <recommendedName>
        <fullName evidence="5">Omega-amidase YafV</fullName>
        <ecNumber evidence="3">3.5.1.3</ecNumber>
    </recommendedName>
</protein>
<dbReference type="FunFam" id="3.60.110.10:FF:000004">
    <property type="entry name" value="Carbon-nitrogen hydrolase"/>
    <property type="match status" value="1"/>
</dbReference>
<evidence type="ECO:0000259" key="6">
    <source>
        <dbReference type="PROSITE" id="PS50263"/>
    </source>
</evidence>
<dbReference type="CDD" id="cd07575">
    <property type="entry name" value="Xc-1258_like"/>
    <property type="match status" value="1"/>
</dbReference>
<proteinExistence type="inferred from homology"/>
<evidence type="ECO:0000256" key="1">
    <source>
        <dbReference type="ARBA" id="ARBA00010613"/>
    </source>
</evidence>
<comment type="catalytic activity">
    <reaction evidence="4">
        <text>a monoamide of a dicarboxylate + H2O = a dicarboxylate + NH4(+)</text>
        <dbReference type="Rhea" id="RHEA:11716"/>
        <dbReference type="ChEBI" id="CHEBI:15377"/>
        <dbReference type="ChEBI" id="CHEBI:28938"/>
        <dbReference type="ChEBI" id="CHEBI:28965"/>
        <dbReference type="ChEBI" id="CHEBI:77450"/>
        <dbReference type="EC" id="3.5.1.3"/>
    </reaction>
</comment>
<comment type="similarity">
    <text evidence="1">Belongs to the carbon-nitrogen hydrolase superfamily. NIT1/NIT2 family.</text>
</comment>
<dbReference type="Proteomes" id="UP000190064">
    <property type="component" value="Unassembled WGS sequence"/>
</dbReference>
<dbReference type="AlphaFoldDB" id="A0A1T1H966"/>
<dbReference type="Gene3D" id="3.60.110.10">
    <property type="entry name" value="Carbon-nitrogen hydrolase"/>
    <property type="match status" value="1"/>
</dbReference>
<accession>A0A1T1H966</accession>
<dbReference type="NCBIfam" id="NF007757">
    <property type="entry name" value="PRK10438.1"/>
    <property type="match status" value="1"/>
</dbReference>
<dbReference type="SUPFAM" id="SSF56317">
    <property type="entry name" value="Carbon-nitrogen hydrolase"/>
    <property type="match status" value="1"/>
</dbReference>
<sequence length="273" mass="31393">MPVININEEKVENDLRVTLVQSELFWHQPEQNREMFAEKLSGLSGQTDVVILPEMFTTGFSMAPEAIAEPADQETLQWMQQQAKSVDAVVCGSVAVKDNQGCYNRFYWVQPDSQWYSYDKHHLFRMAGEHEHYQAGQTRPVISYKGWRIFPQICYDLRFPVWSRNHDEYDLAIYVANWPAVREHPWQVLLQARAIENLCYVAGVNRVGQDGNGLNYSGRSAMIDFKGHSFEDYAAGESFISTCTLSLDSLKAFRQAFPAFEDADGFILKQNKR</sequence>
<dbReference type="InterPro" id="IPR052737">
    <property type="entry name" value="Omega-amidase_YafV"/>
</dbReference>
<comment type="caution">
    <text evidence="7">The sequence shown here is derived from an EMBL/GenBank/DDBJ whole genome shotgun (WGS) entry which is preliminary data.</text>
</comment>
<keyword evidence="2" id="KW-0378">Hydrolase</keyword>
<feature type="domain" description="CN hydrolase" evidence="6">
    <location>
        <begin position="15"/>
        <end position="247"/>
    </location>
</feature>
<evidence type="ECO:0000256" key="2">
    <source>
        <dbReference type="ARBA" id="ARBA00022801"/>
    </source>
</evidence>
<dbReference type="RefSeq" id="WP_078320474.1">
    <property type="nucleotide sequence ID" value="NZ_FXTS01000008.1"/>
</dbReference>
<name>A0A1T1H966_OCELI</name>
<organism evidence="7 8">
    <name type="scientific">Oceanospirillum linum</name>
    <dbReference type="NCBI Taxonomy" id="966"/>
    <lineage>
        <taxon>Bacteria</taxon>
        <taxon>Pseudomonadati</taxon>
        <taxon>Pseudomonadota</taxon>
        <taxon>Gammaproteobacteria</taxon>
        <taxon>Oceanospirillales</taxon>
        <taxon>Oceanospirillaceae</taxon>
        <taxon>Oceanospirillum</taxon>
    </lineage>
</organism>
<evidence type="ECO:0000313" key="8">
    <source>
        <dbReference type="Proteomes" id="UP000190064"/>
    </source>
</evidence>
<gene>
    <name evidence="7" type="ORF">BTA35_0214195</name>
</gene>
<dbReference type="STRING" id="966.BTA35_0214195"/>
<dbReference type="Pfam" id="PF00795">
    <property type="entry name" value="CN_hydrolase"/>
    <property type="match status" value="1"/>
</dbReference>
<dbReference type="InterPro" id="IPR003010">
    <property type="entry name" value="C-N_Hydrolase"/>
</dbReference>
<dbReference type="InterPro" id="IPR036526">
    <property type="entry name" value="C-N_Hydrolase_sf"/>
</dbReference>
<dbReference type="PROSITE" id="PS50263">
    <property type="entry name" value="CN_HYDROLASE"/>
    <property type="match status" value="1"/>
</dbReference>
<dbReference type="PANTHER" id="PTHR47799">
    <property type="entry name" value="OMEGA-AMIDASE YAFV"/>
    <property type="match status" value="1"/>
</dbReference>
<reference evidence="7" key="1">
    <citation type="submission" date="2017-02" db="EMBL/GenBank/DDBJ databases">
        <title>Draft Genome Sequence of the Salt Water Bacterium Oceanospirillum linum ATCC 11336.</title>
        <authorList>
            <person name="Trachtenberg A.M."/>
            <person name="Carney J.G."/>
            <person name="Linnane J.D."/>
            <person name="Rheaume B.A."/>
            <person name="Pitts N.L."/>
            <person name="Mykles D.L."/>
            <person name="Maclea K.S."/>
        </authorList>
    </citation>
    <scope>NUCLEOTIDE SEQUENCE [LARGE SCALE GENOMIC DNA]</scope>
    <source>
        <strain evidence="7">ATCC 11336</strain>
    </source>
</reference>